<dbReference type="EMBL" id="BBPA01000024">
    <property type="protein sequence ID" value="GAL92725.1"/>
    <property type="molecule type" value="Genomic_DNA"/>
</dbReference>
<evidence type="ECO:0000256" key="1">
    <source>
        <dbReference type="SAM" id="MobiDB-lite"/>
    </source>
</evidence>
<dbReference type="Proteomes" id="UP000030321">
    <property type="component" value="Unassembled WGS sequence"/>
</dbReference>
<feature type="region of interest" description="Disordered" evidence="1">
    <location>
        <begin position="1"/>
        <end position="26"/>
    </location>
</feature>
<dbReference type="AlphaFoldDB" id="A0A0A1VSK5"/>
<protein>
    <submittedName>
        <fullName evidence="2">Uncharacterized protein</fullName>
    </submittedName>
</protein>
<reference evidence="3" key="1">
    <citation type="journal article" date="2015" name="Genome">
        <title>Whole Genome Sequence of the Non-Microcystin-Producing Microcystis aeruginosa Strain NIES-44.</title>
        <authorList>
            <person name="Okano K."/>
            <person name="Miyata N."/>
            <person name="Ozaki Y."/>
        </authorList>
    </citation>
    <scope>NUCLEOTIDE SEQUENCE [LARGE SCALE GENOMIC DNA]</scope>
    <source>
        <strain evidence="3">NIES-44</strain>
    </source>
</reference>
<feature type="compositionally biased region" description="Polar residues" evidence="1">
    <location>
        <begin position="1"/>
        <end position="14"/>
    </location>
</feature>
<sequence length="84" mass="9704">MAKAYNLNSRGQKQNKSKYREPDQLNSAKQELKKLVKEYYAGTHSKQIAPHLSLTENKSRSFQTFIQGIKNVVEMIQRPDPNPN</sequence>
<name>A0A0A1VSK5_MICAE</name>
<proteinExistence type="predicted"/>
<organism evidence="2 3">
    <name type="scientific">Microcystis aeruginosa NIES-44</name>
    <dbReference type="NCBI Taxonomy" id="449439"/>
    <lineage>
        <taxon>Bacteria</taxon>
        <taxon>Bacillati</taxon>
        <taxon>Cyanobacteriota</taxon>
        <taxon>Cyanophyceae</taxon>
        <taxon>Oscillatoriophycideae</taxon>
        <taxon>Chroococcales</taxon>
        <taxon>Microcystaceae</taxon>
        <taxon>Microcystis</taxon>
    </lineage>
</organism>
<gene>
    <name evidence="2" type="ORF">N44_01283</name>
</gene>
<evidence type="ECO:0000313" key="3">
    <source>
        <dbReference type="Proteomes" id="UP000030321"/>
    </source>
</evidence>
<evidence type="ECO:0000313" key="2">
    <source>
        <dbReference type="EMBL" id="GAL92725.1"/>
    </source>
</evidence>
<accession>A0A0A1VSK5</accession>
<comment type="caution">
    <text evidence="2">The sequence shown here is derived from an EMBL/GenBank/DDBJ whole genome shotgun (WGS) entry which is preliminary data.</text>
</comment>